<evidence type="ECO:0000313" key="2">
    <source>
        <dbReference type="Proteomes" id="UP000572680"/>
    </source>
</evidence>
<dbReference type="Proteomes" id="UP000572680">
    <property type="component" value="Unassembled WGS sequence"/>
</dbReference>
<reference evidence="1 2" key="1">
    <citation type="submission" date="2020-08" db="EMBL/GenBank/DDBJ databases">
        <title>Genomic Encyclopedia of Type Strains, Phase IV (KMG-IV): sequencing the most valuable type-strain genomes for metagenomic binning, comparative biology and taxonomic classification.</title>
        <authorList>
            <person name="Goeker M."/>
        </authorList>
    </citation>
    <scope>NUCLEOTIDE SEQUENCE [LARGE SCALE GENOMIC DNA]</scope>
    <source>
        <strain evidence="1 2">DSM 44197</strain>
    </source>
</reference>
<sequence>MEVSAHAPRQVRTAALTGTVAALTPALTALPARAAEVGRNVLLAPADQPPVGHAWSKPYIDPYFDPSRTGPSCWQYGIATGAQAFEQRWKSRLATCAERDKPGEGPDGSSYVTVIRKVGTADGVDVWRITGGPNPYVGLDSHVQVAVVRQGRAVYAMNLLDYRNGEPAPVPFTAAVVKIKQRLAAYYP</sequence>
<dbReference type="RefSeq" id="WP_182842688.1">
    <property type="nucleotide sequence ID" value="NZ_BAAALP010000035.1"/>
</dbReference>
<organism evidence="1 2">
    <name type="scientific">Actinomadura namibiensis</name>
    <dbReference type="NCBI Taxonomy" id="182080"/>
    <lineage>
        <taxon>Bacteria</taxon>
        <taxon>Bacillati</taxon>
        <taxon>Actinomycetota</taxon>
        <taxon>Actinomycetes</taxon>
        <taxon>Streptosporangiales</taxon>
        <taxon>Thermomonosporaceae</taxon>
        <taxon>Actinomadura</taxon>
    </lineage>
</organism>
<keyword evidence="2" id="KW-1185">Reference proteome</keyword>
<accession>A0A7W3LLI4</accession>
<dbReference type="AlphaFoldDB" id="A0A7W3LLI4"/>
<protein>
    <submittedName>
        <fullName evidence="1">Uncharacterized protein</fullName>
    </submittedName>
</protein>
<gene>
    <name evidence="1" type="ORF">HNR61_001848</name>
</gene>
<name>A0A7W3LLI4_ACTNM</name>
<evidence type="ECO:0000313" key="1">
    <source>
        <dbReference type="EMBL" id="MBA8950235.1"/>
    </source>
</evidence>
<comment type="caution">
    <text evidence="1">The sequence shown here is derived from an EMBL/GenBank/DDBJ whole genome shotgun (WGS) entry which is preliminary data.</text>
</comment>
<dbReference type="EMBL" id="JACJIA010000002">
    <property type="protein sequence ID" value="MBA8950235.1"/>
    <property type="molecule type" value="Genomic_DNA"/>
</dbReference>
<proteinExistence type="predicted"/>